<sequence length="138" mass="13901">MPAGSEGQPEPANRGGAEAGTDDLAAMETWISRLLQLGVLASAAVIALGVILWAATGETGYAPGTYPLGFGSILAGVLAGRPLAVIQVGLVLLVLTPIFRVGAAVLLFHRQGDRAYTLITLAVFLMLAATFLAGGGGG</sequence>
<reference evidence="3" key="1">
    <citation type="submission" date="2015-07" db="EMBL/GenBank/DDBJ databases">
        <title>Complete genome sequence and phylogenetic analysis of Limnochorda pilosa.</title>
        <authorList>
            <person name="Watanabe M."/>
            <person name="Kojima H."/>
            <person name="Fukui M."/>
        </authorList>
    </citation>
    <scope>NUCLEOTIDE SEQUENCE [LARGE SCALE GENOMIC DNA]</scope>
    <source>
        <strain evidence="3">HC45</strain>
    </source>
</reference>
<feature type="transmembrane region" description="Helical" evidence="1">
    <location>
        <begin position="115"/>
        <end position="134"/>
    </location>
</feature>
<feature type="transmembrane region" description="Helical" evidence="1">
    <location>
        <begin position="84"/>
        <end position="108"/>
    </location>
</feature>
<proteinExistence type="predicted"/>
<feature type="transmembrane region" description="Helical" evidence="1">
    <location>
        <begin position="34"/>
        <end position="55"/>
    </location>
</feature>
<protein>
    <submittedName>
        <fullName evidence="2">Membrane protein</fullName>
    </submittedName>
</protein>
<dbReference type="InterPro" id="IPR012861">
    <property type="entry name" value="DUF1634"/>
</dbReference>
<evidence type="ECO:0000313" key="3">
    <source>
        <dbReference type="Proteomes" id="UP000065807"/>
    </source>
</evidence>
<dbReference type="KEGG" id="lpil:LIP_0697"/>
<name>A0A0K2SI83_LIMPI</name>
<gene>
    <name evidence="2" type="ORF">LIP_0697</name>
</gene>
<dbReference type="EMBL" id="AP014924">
    <property type="protein sequence ID" value="BAS26554.1"/>
    <property type="molecule type" value="Genomic_DNA"/>
</dbReference>
<accession>A0A0K2SI83</accession>
<keyword evidence="3" id="KW-1185">Reference proteome</keyword>
<keyword evidence="1" id="KW-0472">Membrane</keyword>
<evidence type="ECO:0000313" key="2">
    <source>
        <dbReference type="EMBL" id="BAS26554.1"/>
    </source>
</evidence>
<organism evidence="2 3">
    <name type="scientific">Limnochorda pilosa</name>
    <dbReference type="NCBI Taxonomy" id="1555112"/>
    <lineage>
        <taxon>Bacteria</taxon>
        <taxon>Bacillati</taxon>
        <taxon>Bacillota</taxon>
        <taxon>Limnochordia</taxon>
        <taxon>Limnochordales</taxon>
        <taxon>Limnochordaceae</taxon>
        <taxon>Limnochorda</taxon>
    </lineage>
</organism>
<dbReference type="STRING" id="1555112.LIP_0697"/>
<keyword evidence="1" id="KW-0812">Transmembrane</keyword>
<keyword evidence="1" id="KW-1133">Transmembrane helix</keyword>
<evidence type="ECO:0000256" key="1">
    <source>
        <dbReference type="SAM" id="Phobius"/>
    </source>
</evidence>
<dbReference type="Proteomes" id="UP000065807">
    <property type="component" value="Chromosome"/>
</dbReference>
<dbReference type="AlphaFoldDB" id="A0A0K2SI83"/>
<dbReference type="Pfam" id="PF07843">
    <property type="entry name" value="DUF1634"/>
    <property type="match status" value="1"/>
</dbReference>
<reference evidence="3" key="2">
    <citation type="journal article" date="2016" name="Int. J. Syst. Evol. Microbiol.">
        <title>Complete genome sequence and cell structure of Limnochorda pilosa, a Gram-negative spore-former within the phylum Firmicutes.</title>
        <authorList>
            <person name="Watanabe M."/>
            <person name="Kojima H."/>
            <person name="Fukui M."/>
        </authorList>
    </citation>
    <scope>NUCLEOTIDE SEQUENCE [LARGE SCALE GENOMIC DNA]</scope>
    <source>
        <strain evidence="3">HC45</strain>
    </source>
</reference>